<dbReference type="Pfam" id="PF00723">
    <property type="entry name" value="Glyco_hydro_15"/>
    <property type="match status" value="1"/>
</dbReference>
<dbReference type="FunFam" id="1.50.10.10:FF:000004">
    <property type="entry name" value="Phosphorylase b kinase regulatory subunit"/>
    <property type="match status" value="1"/>
</dbReference>
<feature type="coiled-coil region" evidence="13">
    <location>
        <begin position="2605"/>
        <end position="2639"/>
    </location>
</feature>
<evidence type="ECO:0000256" key="3">
    <source>
        <dbReference type="ARBA" id="ARBA00005131"/>
    </source>
</evidence>
<dbReference type="GO" id="GO:0005886">
    <property type="term" value="C:plasma membrane"/>
    <property type="evidence" value="ECO:0007669"/>
    <property type="project" value="UniProtKB-SubCell"/>
</dbReference>
<feature type="coiled-coil region" evidence="13">
    <location>
        <begin position="3927"/>
        <end position="4117"/>
    </location>
</feature>
<accession>A0A7R9ANS6</accession>
<dbReference type="GO" id="GO:0005977">
    <property type="term" value="P:glycogen metabolic process"/>
    <property type="evidence" value="ECO:0007669"/>
    <property type="project" value="UniProtKB-UniPathway"/>
</dbReference>
<dbReference type="GO" id="GO:0005516">
    <property type="term" value="F:calmodulin binding"/>
    <property type="evidence" value="ECO:0007669"/>
    <property type="project" value="UniProtKB-KW"/>
</dbReference>
<feature type="region of interest" description="Disordered" evidence="14">
    <location>
        <begin position="4524"/>
        <end position="4556"/>
    </location>
</feature>
<feature type="compositionally biased region" description="Polar residues" evidence="14">
    <location>
        <begin position="1503"/>
        <end position="1517"/>
    </location>
</feature>
<feature type="coiled-coil region" evidence="13">
    <location>
        <begin position="4248"/>
        <end position="4275"/>
    </location>
</feature>
<comment type="function">
    <text evidence="1">Phosphorylase b kinase catalyzes the phosphorylation of serine in certain substrates, including troponin I. The alpha chain may bind calmodulin.</text>
</comment>
<keyword evidence="11" id="KW-0449">Lipoprotein</keyword>
<evidence type="ECO:0000313" key="16">
    <source>
        <dbReference type="EMBL" id="CAD7256977.1"/>
    </source>
</evidence>
<feature type="compositionally biased region" description="Polar residues" evidence="14">
    <location>
        <begin position="1462"/>
        <end position="1485"/>
    </location>
</feature>
<keyword evidence="8" id="KW-0112">Calmodulin-binding</keyword>
<dbReference type="Gene3D" id="1.10.287.1490">
    <property type="match status" value="2"/>
</dbReference>
<sequence length="4732" mass="541498">MEEGKEGFGNQTSLCRDRGLNPGPSAQKSCHLTPRPPGHHIACNIYVQPKQNPVTGLFPASPQNEHAWIRDNVYCILAVWGLSMAYKKIADMDEDRAKTYELEQSCVKLMRGLLMAMMQQKDKVEKFKTTQNPLDALHAKYSSSTGQTVVGDKEWGHLQIDAVSLYLLILAQMTASGLQIVFNLDEVAFIQNLVFYIESAYCTPDYGIWERGDKTNHGLPELNASSIGMAKAALEAMNELDLFGARGGSSSIIHVLADEAQKCQAVLQSMLPRESNSKELDSGLLAIISFPAFAVDDPQLIQLTRTAIVSKLQGRYGCKRFLRDGYKTPKEDPSRLYYEPWELRMFDNIECDWPLFFCYLMLDYCFQGNKEAATEYTETLEESVILWWCSFILYNQQIMIRTENGMRLVPELYAVPADKVTEEYQNPGSQERIAMGRCPFMWAQSLYILGKLLQETLSVVSVCNVDVFVPNVLKGFLAVGELDPLNRRLCSEKKPDVVVQVVILAEDENIREKLRHHEIIVQTIDEVSPIEVQPARVLSHLYTYLGRNKKLGLSGRKSRDVGILSTSKLYSLNDRIFAFTPQITDLTRFYVASDYELMIDIFKSEIYFLKSSWQNMLGRPLVVMAMRRIHLVVLPISHSLLMSFDRMNLGHRQVRKTLNLTGVCCTPFASLSPSTQGFASVTAGVTLGNLNEFLSTSCITNLSFLGSQEEGLPDRLNPQVQKYLEDHLLKSLVPHPQLLNRAVVRKGKMLKRKMSVRGAIKKTRSIISMEVYQIKFWLSYPFKIIIICELTNLTTWIAADGFGHCDDRRPSLVLPSQVLTDIDPLGRLSARSPSPEDTMPLWKQGNSSRQRHISETQYATTEVEELLGMLRETEQLEEQGDILQYLVDTQGLAFITGTTVDGKPVTVKDLLKLLYEKACQQKLWGLVRHSAGMLGKRVEDLAKAVTDLLVRQKQVTVGMPPSNEHTITAPLPEMELRTLIHQAYGDDESTAMLTQELLVYLAMFIRTEPMLFNEMLRLRVGLIIQVMATELSRTLVCSGEEASEHLLNLSPFEMKNLLHHILSGKEFAISSVGRGNFSIVSCKSSRVSKKSQIGGLLGIESADGSDEMGPERQGQWLRRRRLDGALNRVPRDFYPRVWGVLEKVRISHVSICLAMMTPGELKFALAVETALNAIPQPEYRQLIVEALMVLTLVSEYNMKVNGDATLCCAKPQDQRETSLSGGLLCGGAAYVCQHFYDSAPSGSYGTMTYLVRAVAFMLGGLPEDGEIDCTMRPENHMFITRSLARHSLPMMQWAGSTPSPKRLSLVSVLKQHSDVDVVLAGGVSVAVSDNRRNVLVKHLAVNNRALEDRYPEVGDAPLLRISFLETFDYPFTPPETSVMLRRVHNRMWGGGSSEGGEGGTPPVNYTEVKDLEAHFEKQHSEVARMRELVALKDQQQAAKVKQVQEYATKLSQIKSRSKASKRSLNTDTPKTQTPTKVAENAQQEMVANDTGREESFEKEIEPGQQTPASNKKANKSQHGNLNLLRKKLEENRVKFEQRGKEMTENKKGIEEMVTQLKYQLDERDQIIRGLQSSKPQPESQTSDLIQQNPLMEQIHMCQQQMQEMAEQMASKDNRILELNNNIVDLQNNIFDLHENLKEKDLVIDARTKAITLMSEDLSRKGKTTLDTLDETRHQMRIMQQNFVGLETKLKVEKEKLNKEIEEKDKRLAHFEEINRQLESTRFDLSTRNAELQEKVVHLQELTARLQSRNSELELGLEEKATADKGDVGQLTEQLDAANKQLIKVSDANEEITRLQNKVAELEEDKGNLQLHLVDFDELKGKEIMFSHVLQSISVCVCAVSDYRWQQRSAELEERIQQQNQDLDSHIHMISLLEADKVELLQNVQKHKEHISSIEEQINELKASLSEVENLKVTLEIKAVQLEEQVDILSREKAELIEEVKTAKDQLNLIQQEKTVDLGEALDTPREDETENKTENLVGKNEKDSNNLEVVLRGLESELIEAKRVTDEQKDIMSDLSFKLESKEEELEMQRDIICKLEQLSEVEKVGEEDGNRITEIVKDLNEMAEDLEEWKNRCTEVESRLRTLETEKTSLENRFEEVKNENKMLHSQLQEQKTFADTLTDKLKDQNDAILNRDEKISHLQDLIDKNGHLLEAREKALQDLHVMLATVQDDFNARRLELENIVSIYENDIVQLKSNISKMESVLEEKRLEMVSMGEKLQNQGFECDKLQTNIQEMQLIIDENNNNIQRLQQEVNTLKNESASKTEYIEKLQVGLKDAQEVETQLEQTTSSLKNTSEELERLKQEMVTKDTELSVLTQKFNELEIKSSERTEKIKRLTASLKAKAIAVKAFEEKLKQYEFIIKDKETAIAELILQVGSKNIVVEDTETLKTNLEERTASLNKLSELFEEQNQAYRTEQGKAQNLAEEVSKMKETIEHLENAQKIHAEEAKQSEESRVMLIGKISHLEKEIGILQIELRNKGSEVELTKDEHARLEEDCYIERQRSAELQAKITALMNTIEMLKTSRNKEEHRVAELEDEVLSKDVDYIQALIHAEGLQNVLTETEVQLDESIGSNNKSKVKFREIELMRDEHDRLEEECYIERQRSAELQAKIMALTNKIETLKTLNNKEEHRFAQLEEEVATKDVAYVQALSHAKGLQNVLTETERQLSININSKDEGNVSQLQMEITARDGRILELEEQIGKIEETYRQTCSAAEAKIQEKEIVIESLEQELVKSRTKVQSLENSLSEVEERRKSLEGKAEVLGERLQESDRKTEEVVENEGMLEHKLALLLETETHLKHKLEEMKENNEELEEKMRVMSDVNKELHKNLTSLESSSKGLQREIERLSEIESAFNEESAKVEALNTELRHIAQENERRIKDKVDEVKMYSYSLESDLKSAHEKLEVAETERKELSENVEYLNSKLIQVEEKISAYSEEWESKLSEKENEIAQLHEEKEKLRIQFEDKITLLKSELEKSDQTETKPRETEVENQTLDLSVKVAQLSDLLGQKEKEVKNYQTRLLQLQFGGKVQAPTENIQYDVNLKKISELETINHELEMTLSTIKEQLSNSLVELEAVKTQVKIYKDEVTSLQETLETLQKETNIKNEEQLLKSFSEIDIQERLDSLRKDYEYKLLALEQEKTELYKEVLREKARPEIENIVTLAKQRIQNMNNDIIETIDVEKTPIKRKQKKVSFDESTYNWDEPVTKWENQVVDSEQHRFSYSNFQEPSVQSINFDDMFVNKRNTEQTINMSMDTASFPLHAPSLEDFQKQIKQLEEKLSVIRAERDEAISQLKQVSLKIPEPLQQELSAIGPIPVVEEVCSKTSAYLTYQPNELQPVQEEILVPTVDSVSLQGQEHSQLKTFTFFQDGDHSQDFIQITPQESGWNEGAASEDDGWGWGSDEARLEEEHLQLKQQQSVEKEAPLSNEDSNGKISQLETQIKLLAFEKEVLAEDVKASQVRCGKLLKKLKDLKIKNDNLLKENLELTQKSSGMGFGDLDSAIEEELKIRIDSLEKELKEVKTECDSTKQEREGLLKRIDVLTTANERFVELKERQDIDVEICQRKNKELSNHIQALEWKIEELREEKAAGDLKAGGGPWETVKTDASTETKVQENLGKVQELQEQLSALALDNEQLQNLLEQQRDMRLTAEAAMAVLQAQLASSVDSTQTLNSDNQLHIASLEEENSKLKEICQFLQQQVEDLHSAQGNFQHLLNDKEALALENGRLTGELNNLQNVYYALKTEYECIQAQFEEKMSMIARDNEGFHNLKNDYEERIELLGKEKAELEGRYNEVMKEHYTLTDEYRRVSVEVQEINEKCARLTTENHSLSETIAIKESEVLSLVRLKDELQSNYEQRNHELESKYEQEIERLRKEQTHVQERVLYVPTNEPIVQVSEAFKTFTMSGPSDELTDFNSGINSQDGDVLKLQSEVQRKTAEIESLLQTVESLKHEKEELEQDFKAAIKRLSEELDSANGSVSTEREHHKEALGRLQEELQQRDVQLNNLQEQILNMSSNKNESLSSLEEQIHELKIQLENKDKDILWYLQNNDEQSRKESQLIDLLNLKEQEIETIKLEVSVKERELIEALGMREQDIENLKIQMMEREKEVEETNTVKDEDIQNLQIQLQERNRMLDESLGTKEEDIHNLRLQVSEKDKKIYELSRTLEEEAQQLTELRKLLGEREFEIGELKNELQAKEAEHSRLRSQFIASEGGDIKTDIDRGDEESQQNELDLALYMLHQRDVRCDELTLELMQLLEERDTLQLRLSNALRVNEEIRSITKQTSSSSSSPVRIVEGISEDRLPTSSMTPLDLSIEDRPDGHTVVEGTRENLQELADKLSQLHRVGYRRDVTLRDEQEQRHMAQMKLLNPRGAGIVMDANYTMYCACARKLSARYSCLVIASWAVCLVMPPHREMSAYNPQPKCILYALILDKYEELTNDLNRQMLPHTFIIYILAGRLLQDILVTKTNSLSCRGYLAVNKEKPPSAHLTGIQSRITKEVVCGVLSCGRMAHLIRRRGTPFSEHWSRRHSQNSQRNSLSPAHTPPADGSLAKFRVSTLPPPLGPKVTPVSTPEDQHLPIGQVSRAALLSKENRAKAKDGKVDLGIVNEGYDEFFWFLLTYLQNGTQRVFEIKGIWKEEIQEGDQDWVYKNQRVDDVGTQKKKWTSRTSVGVPALPCSITFSLAAAWSRLFREFVPELPPPFPDDVHPSPPSPDLLLIVLVTMSSIFCRQL</sequence>
<feature type="coiled-coil region" evidence="13">
    <location>
        <begin position="2053"/>
        <end position="2108"/>
    </location>
</feature>
<evidence type="ECO:0000256" key="1">
    <source>
        <dbReference type="ARBA" id="ARBA00002837"/>
    </source>
</evidence>
<feature type="coiled-coil region" evidence="13">
    <location>
        <begin position="1601"/>
        <end position="1635"/>
    </location>
</feature>
<keyword evidence="9" id="KW-0472">Membrane</keyword>
<feature type="coiled-coil region" evidence="13">
    <location>
        <begin position="3268"/>
        <end position="3295"/>
    </location>
</feature>
<feature type="coiled-coil region" evidence="13">
    <location>
        <begin position="2406"/>
        <end position="2538"/>
    </location>
</feature>
<feature type="coiled-coil region" evidence="13">
    <location>
        <begin position="3621"/>
        <end position="3655"/>
    </location>
</feature>
<keyword evidence="5" id="KW-1003">Cell membrane</keyword>
<feature type="domain" description="GH15-like" evidence="15">
    <location>
        <begin position="50"/>
        <end position="1021"/>
    </location>
</feature>
<feature type="coiled-coil region" evidence="13">
    <location>
        <begin position="3772"/>
        <end position="3884"/>
    </location>
</feature>
<protein>
    <recommendedName>
        <fullName evidence="15">GH15-like domain-containing protein</fullName>
    </recommendedName>
</protein>
<gene>
    <name evidence="16" type="ORF">TSIB3V08_LOCUS1252</name>
</gene>
<comment type="subcellular location">
    <subcellularLocation>
        <location evidence="2">Cell membrane</location>
        <topology evidence="2">Lipid-anchor</topology>
        <orientation evidence="2">Cytoplasmic side</orientation>
    </subcellularLocation>
</comment>
<evidence type="ECO:0000256" key="9">
    <source>
        <dbReference type="ARBA" id="ARBA00023136"/>
    </source>
</evidence>
<evidence type="ECO:0000256" key="14">
    <source>
        <dbReference type="SAM" id="MobiDB-lite"/>
    </source>
</evidence>
<feature type="coiled-coil region" evidence="13">
    <location>
        <begin position="1848"/>
        <end position="1952"/>
    </location>
</feature>
<keyword evidence="7" id="KW-0321">Glycogen metabolism</keyword>
<dbReference type="UniPathway" id="UPA00163"/>
<evidence type="ECO:0000256" key="10">
    <source>
        <dbReference type="ARBA" id="ARBA00023277"/>
    </source>
</evidence>
<dbReference type="EMBL" id="OC000342">
    <property type="protein sequence ID" value="CAD7256977.1"/>
    <property type="molecule type" value="Genomic_DNA"/>
</dbReference>
<feature type="coiled-coil region" evidence="13">
    <location>
        <begin position="3681"/>
        <end position="3739"/>
    </location>
</feature>
<feature type="compositionally biased region" description="Basic and acidic residues" evidence="14">
    <location>
        <begin position="1490"/>
        <end position="1501"/>
    </location>
</feature>
<evidence type="ECO:0000256" key="2">
    <source>
        <dbReference type="ARBA" id="ARBA00004342"/>
    </source>
</evidence>
<keyword evidence="12" id="KW-0636">Prenylation</keyword>
<dbReference type="GO" id="GO:0005964">
    <property type="term" value="C:phosphorylase kinase complex"/>
    <property type="evidence" value="ECO:0007669"/>
    <property type="project" value="TreeGrafter"/>
</dbReference>
<dbReference type="PANTHER" id="PTHR10749:SF7">
    <property type="entry name" value="PHOSPHORYLASE B KINASE REGULATORY SUBUNIT ALPHA-RELATED"/>
    <property type="match status" value="1"/>
</dbReference>
<comment type="similarity">
    <text evidence="4">Belongs to the phosphorylase b kinase regulatory chain family.</text>
</comment>
<dbReference type="PANTHER" id="PTHR10749">
    <property type="entry name" value="PHOSPHORYLASE B KINASE REGULATORY SUBUNIT"/>
    <property type="match status" value="1"/>
</dbReference>
<dbReference type="Gene3D" id="1.50.10.10">
    <property type="match status" value="1"/>
</dbReference>
<feature type="region of interest" description="Disordered" evidence="14">
    <location>
        <begin position="1"/>
        <end position="33"/>
    </location>
</feature>
<evidence type="ECO:0000256" key="13">
    <source>
        <dbReference type="SAM" id="Coils"/>
    </source>
</evidence>
<evidence type="ECO:0000256" key="5">
    <source>
        <dbReference type="ARBA" id="ARBA00022475"/>
    </source>
</evidence>
<feature type="coiled-coil region" evidence="13">
    <location>
        <begin position="2712"/>
        <end position="2964"/>
    </location>
</feature>
<dbReference type="InterPro" id="IPR008734">
    <property type="entry name" value="PHK_A/B_su"/>
</dbReference>
<reference evidence="16" key="1">
    <citation type="submission" date="2020-11" db="EMBL/GenBank/DDBJ databases">
        <authorList>
            <person name="Tran Van P."/>
        </authorList>
    </citation>
    <scope>NUCLEOTIDE SEQUENCE</scope>
</reference>
<organism evidence="16">
    <name type="scientific">Timema shepardi</name>
    <name type="common">Walking stick</name>
    <dbReference type="NCBI Taxonomy" id="629360"/>
    <lineage>
        <taxon>Eukaryota</taxon>
        <taxon>Metazoa</taxon>
        <taxon>Ecdysozoa</taxon>
        <taxon>Arthropoda</taxon>
        <taxon>Hexapoda</taxon>
        <taxon>Insecta</taxon>
        <taxon>Pterygota</taxon>
        <taxon>Neoptera</taxon>
        <taxon>Polyneoptera</taxon>
        <taxon>Phasmatodea</taxon>
        <taxon>Timematodea</taxon>
        <taxon>Timematoidea</taxon>
        <taxon>Timematidae</taxon>
        <taxon>Timema</taxon>
    </lineage>
</organism>
<evidence type="ECO:0000256" key="6">
    <source>
        <dbReference type="ARBA" id="ARBA00022553"/>
    </source>
</evidence>
<evidence type="ECO:0000256" key="8">
    <source>
        <dbReference type="ARBA" id="ARBA00022860"/>
    </source>
</evidence>
<feature type="coiled-coil region" evidence="13">
    <location>
        <begin position="3464"/>
        <end position="3595"/>
    </location>
</feature>
<dbReference type="InterPro" id="IPR011613">
    <property type="entry name" value="GH15-like"/>
</dbReference>
<feature type="region of interest" description="Disordered" evidence="14">
    <location>
        <begin position="1452"/>
        <end position="1517"/>
    </location>
</feature>
<evidence type="ECO:0000256" key="7">
    <source>
        <dbReference type="ARBA" id="ARBA00022600"/>
    </source>
</evidence>
<keyword evidence="13" id="KW-0175">Coiled coil</keyword>
<dbReference type="SUPFAM" id="SSF48208">
    <property type="entry name" value="Six-hairpin glycosidases"/>
    <property type="match status" value="1"/>
</dbReference>
<keyword evidence="10" id="KW-0119">Carbohydrate metabolism</keyword>
<name>A0A7R9ANS6_TIMSH</name>
<evidence type="ECO:0000256" key="4">
    <source>
        <dbReference type="ARBA" id="ARBA00007128"/>
    </source>
</evidence>
<evidence type="ECO:0000259" key="15">
    <source>
        <dbReference type="Pfam" id="PF00723"/>
    </source>
</evidence>
<keyword evidence="6" id="KW-0597">Phosphoprotein</keyword>
<evidence type="ECO:0000256" key="11">
    <source>
        <dbReference type="ARBA" id="ARBA00023288"/>
    </source>
</evidence>
<proteinExistence type="inferred from homology"/>
<feature type="coiled-coil region" evidence="13">
    <location>
        <begin position="2176"/>
        <end position="2318"/>
    </location>
</feature>
<dbReference type="InterPro" id="IPR008928">
    <property type="entry name" value="6-hairpin_glycosidase_sf"/>
</dbReference>
<feature type="coiled-coil region" evidence="13">
    <location>
        <begin position="1686"/>
        <end position="1748"/>
    </location>
</feature>
<dbReference type="InterPro" id="IPR012341">
    <property type="entry name" value="6hp_glycosidase-like_sf"/>
</dbReference>
<feature type="coiled-coil region" evidence="13">
    <location>
        <begin position="4161"/>
        <end position="4209"/>
    </location>
</feature>
<evidence type="ECO:0000256" key="12">
    <source>
        <dbReference type="ARBA" id="ARBA00023289"/>
    </source>
</evidence>
<feature type="coiled-coil region" evidence="13">
    <location>
        <begin position="1777"/>
        <end position="1811"/>
    </location>
</feature>
<comment type="pathway">
    <text evidence="3">Glycan biosynthesis; glycogen metabolism.</text>
</comment>
<feature type="coiled-coil region" evidence="13">
    <location>
        <begin position="3048"/>
        <end position="3156"/>
    </location>
</feature>